<dbReference type="PANTHER" id="PTHR16453">
    <property type="entry name" value="WD40 DOMAIN-CONTAINING PROTEIN MIO FAMILY MEMBER"/>
    <property type="match status" value="1"/>
</dbReference>
<dbReference type="InterPro" id="IPR031488">
    <property type="entry name" value="Zn_ribbon_mio"/>
</dbReference>
<dbReference type="Proteomes" id="UP000698800">
    <property type="component" value="Unassembled WGS sequence"/>
</dbReference>
<feature type="domain" description="GATOR2 complex protein MIO zinc-ribbon like" evidence="5">
    <location>
        <begin position="1057"/>
        <end position="1118"/>
    </location>
</feature>
<dbReference type="SMART" id="SM00320">
    <property type="entry name" value="WD40"/>
    <property type="match status" value="3"/>
</dbReference>
<feature type="compositionally biased region" description="Basic and acidic residues" evidence="4">
    <location>
        <begin position="448"/>
        <end position="463"/>
    </location>
</feature>
<comment type="similarity">
    <text evidence="1">Belongs to the WD repeat mio family.</text>
</comment>
<evidence type="ECO:0000256" key="2">
    <source>
        <dbReference type="ARBA" id="ARBA00022574"/>
    </source>
</evidence>
<protein>
    <submittedName>
        <fullName evidence="7">Uncharacterized protein</fullName>
    </submittedName>
</protein>
<keyword evidence="8" id="KW-1185">Reference proteome</keyword>
<reference evidence="7" key="1">
    <citation type="submission" date="2021-03" db="EMBL/GenBank/DDBJ databases">
        <title>Comparative genomics and phylogenomic investigation of the class Geoglossomycetes provide insights into ecological specialization and systematics.</title>
        <authorList>
            <person name="Melie T."/>
            <person name="Pirro S."/>
            <person name="Miller A.N."/>
            <person name="Quandt A."/>
        </authorList>
    </citation>
    <scope>NUCLEOTIDE SEQUENCE</scope>
    <source>
        <strain evidence="7">GBOQ0MN5Z8</strain>
    </source>
</reference>
<dbReference type="InterPro" id="IPR001680">
    <property type="entry name" value="WD40_rpt"/>
</dbReference>
<dbReference type="PANTHER" id="PTHR16453:SF9">
    <property type="entry name" value="GATOR COMPLEX PROTEIN MIOS"/>
    <property type="match status" value="1"/>
</dbReference>
<evidence type="ECO:0000313" key="7">
    <source>
        <dbReference type="EMBL" id="KAH0541357.1"/>
    </source>
</evidence>
<proteinExistence type="inferred from homology"/>
<dbReference type="Pfam" id="PF17034">
    <property type="entry name" value="zinc_ribbon_16"/>
    <property type="match status" value="1"/>
</dbReference>
<feature type="region of interest" description="Disordered" evidence="4">
    <location>
        <begin position="447"/>
        <end position="473"/>
    </location>
</feature>
<evidence type="ECO:0000256" key="1">
    <source>
        <dbReference type="ARBA" id="ARBA00009713"/>
    </source>
</evidence>
<accession>A0A9P8KXD3</accession>
<evidence type="ECO:0000256" key="4">
    <source>
        <dbReference type="SAM" id="MobiDB-lite"/>
    </source>
</evidence>
<comment type="caution">
    <text evidence="7">The sequence shown here is derived from an EMBL/GenBank/DDBJ whole genome shotgun (WGS) entry which is preliminary data.</text>
</comment>
<dbReference type="InterPro" id="IPR036322">
    <property type="entry name" value="WD40_repeat_dom_sf"/>
</dbReference>
<dbReference type="Gene3D" id="2.130.10.10">
    <property type="entry name" value="YVTN repeat-like/Quinoprotein amine dehydrogenase"/>
    <property type="match status" value="1"/>
</dbReference>
<dbReference type="Pfam" id="PF21720">
    <property type="entry name" value="MIOS_WD40"/>
    <property type="match status" value="1"/>
</dbReference>
<gene>
    <name evidence="7" type="ORF">FGG08_004195</name>
</gene>
<keyword evidence="2" id="KW-0853">WD repeat</keyword>
<dbReference type="EMBL" id="JAGHQL010000081">
    <property type="protein sequence ID" value="KAH0541357.1"/>
    <property type="molecule type" value="Genomic_DNA"/>
</dbReference>
<evidence type="ECO:0000313" key="8">
    <source>
        <dbReference type="Proteomes" id="UP000698800"/>
    </source>
</evidence>
<dbReference type="GO" id="GO:0005737">
    <property type="term" value="C:cytoplasm"/>
    <property type="evidence" value="ECO:0007669"/>
    <property type="project" value="TreeGrafter"/>
</dbReference>
<evidence type="ECO:0000259" key="5">
    <source>
        <dbReference type="Pfam" id="PF17034"/>
    </source>
</evidence>
<evidence type="ECO:0000259" key="6">
    <source>
        <dbReference type="Pfam" id="PF21719"/>
    </source>
</evidence>
<dbReference type="AlphaFoldDB" id="A0A9P8KXD3"/>
<dbReference type="SUPFAM" id="SSF50978">
    <property type="entry name" value="WD40 repeat-like"/>
    <property type="match status" value="1"/>
</dbReference>
<evidence type="ECO:0000256" key="3">
    <source>
        <dbReference type="ARBA" id="ARBA00022737"/>
    </source>
</evidence>
<dbReference type="GO" id="GO:1904263">
    <property type="term" value="P:positive regulation of TORC1 signaling"/>
    <property type="evidence" value="ECO:0007669"/>
    <property type="project" value="TreeGrafter"/>
</dbReference>
<dbReference type="Pfam" id="PF21719">
    <property type="entry name" value="MIOS_a-sol"/>
    <property type="match status" value="1"/>
</dbReference>
<organism evidence="7 8">
    <name type="scientific">Glutinoglossum americanum</name>
    <dbReference type="NCBI Taxonomy" id="1670608"/>
    <lineage>
        <taxon>Eukaryota</taxon>
        <taxon>Fungi</taxon>
        <taxon>Dikarya</taxon>
        <taxon>Ascomycota</taxon>
        <taxon>Pezizomycotina</taxon>
        <taxon>Geoglossomycetes</taxon>
        <taxon>Geoglossales</taxon>
        <taxon>Geoglossaceae</taxon>
        <taxon>Glutinoglossum</taxon>
    </lineage>
</organism>
<keyword evidence="3" id="KW-0677">Repeat</keyword>
<feature type="domain" description="MIOS-like alpha-solenoid" evidence="6">
    <location>
        <begin position="558"/>
        <end position="799"/>
    </location>
</feature>
<dbReference type="InterPro" id="IPR049092">
    <property type="entry name" value="MIOS_a-sol"/>
</dbReference>
<name>A0A9P8KXD3_9PEZI</name>
<dbReference type="InterPro" id="IPR015943">
    <property type="entry name" value="WD40/YVTN_repeat-like_dom_sf"/>
</dbReference>
<dbReference type="InterPro" id="IPR037593">
    <property type="entry name" value="MIOS/Sea4"/>
</dbReference>
<dbReference type="OrthoDB" id="341486at2759"/>
<sequence>MQAAIRWSPHSTAYHQRFLVLNLVDHSLRLYDVEESKGKVLKYKEVACHTNLPACRAYDWSPAEEALVAFGLSSGEANLLRIDTISHATISFPVKSQRACNSVAFNKFGLLATGLDKVRNDFCLNIWDVNQRLSTWDRQKNTGWGGGIKYVEPIRRLSSGESISSIKFFPDQPNLLVTGAASKYVRVYDLRESSGNPSLQFNTKCVHNLSIDARDPNYFASCAVGEQIVCVWDRRGSPHQTGSPFLPTPANAVAIDQPGHILSYTDCVDDYKPSYKPSIWSVRYCGSKRGTFGVLTSTGQLRVFETKQEYSPSSHGGHMAGSILRRQGPGVQHATVTEGPKLLRTKRTRDIELPFYDQNRGRPESERIVSFDFMVSGNPNDGHRAITYRADGRIAIFPLLPPPPEIRLSSRGAIVIGKVETEMNAAKEARTLSAERAMGVTHLSGKTRPLEVDGEGKDFRTIEPTEPEGETVAQTLKRIRGKVQAARKEYEVRKGSVDENRDTGPVEEDPRLFPWRVMGPISSREQHEIQIIDAFFGPPGFSLDMTDFLALQERVVQRRRCKEGYLFNCALNKEIVADDQWLQDLWTWVDGAVEAAQDMGMVYGAYDLSFLGVWAIWNNTLYPSYESRLIGGAIGHPTVVEFTDAVTGINRHFNRPKFNGISTAYPEHRQLCLAICGWAEPPERFEMELSYLENQGLYTKAAGWALFNGLTQRAIKALSKGDPNMKLMSVAVAGYYRQQESPEGEKSQVWKDLTQELGTQLHDPYSRAIFAFVSNGDWNEVINEVSLPLRDRLGVALRFLPDDELGKYLDEMVDEVIKQGDIEGIVLTGITEQAIDLFQEYIGKYNDHQTAVLATSFAAPLYFNDFRFTDWRETYRYDHNTWKLHLQRCRFDVDSVKLSKTRDDHRTLPMPPRQVSLRCNFCQQSVARTDAAAASAAEAAVVAAEGGQIMHDDPTAPTATATPSAAAAELLSAVAPAASTTHPPNHHSIFNNNVVCPSCGRTLPRCAVCMMWLGQPKPHASPSPSSALSPSRTAAASSRGLLPLPLSDKNNNGISSNVSNVAGGGNNAVNGGGECSDPMEHFFNFCLRCNHGFHANHARDWFARHRMCPVPECQCTCAMHAG</sequence>